<dbReference type="EMBL" id="JAACJN010000013">
    <property type="protein sequence ID" value="KAF5390824.1"/>
    <property type="molecule type" value="Genomic_DNA"/>
</dbReference>
<proteinExistence type="predicted"/>
<dbReference type="AlphaFoldDB" id="A0A8H5HWE1"/>
<accession>A0A8H5HWE1</accession>
<evidence type="ECO:0000313" key="1">
    <source>
        <dbReference type="EMBL" id="KAF5390824.1"/>
    </source>
</evidence>
<organism evidence="1 2">
    <name type="scientific">Collybiopsis confluens</name>
    <dbReference type="NCBI Taxonomy" id="2823264"/>
    <lineage>
        <taxon>Eukaryota</taxon>
        <taxon>Fungi</taxon>
        <taxon>Dikarya</taxon>
        <taxon>Basidiomycota</taxon>
        <taxon>Agaricomycotina</taxon>
        <taxon>Agaricomycetes</taxon>
        <taxon>Agaricomycetidae</taxon>
        <taxon>Agaricales</taxon>
        <taxon>Marasmiineae</taxon>
        <taxon>Omphalotaceae</taxon>
        <taxon>Collybiopsis</taxon>
    </lineage>
</organism>
<comment type="caution">
    <text evidence="1">The sequence shown here is derived from an EMBL/GenBank/DDBJ whole genome shotgun (WGS) entry which is preliminary data.</text>
</comment>
<gene>
    <name evidence="1" type="ORF">D9757_004575</name>
</gene>
<dbReference type="Proteomes" id="UP000518752">
    <property type="component" value="Unassembled WGS sequence"/>
</dbReference>
<keyword evidence="2" id="KW-1185">Reference proteome</keyword>
<name>A0A8H5HWE1_9AGAR</name>
<sequence>MASMPYVWGLPTWTRSCWKSSGSVTFIRVFWTVYRNPHLRSPGIRSLIILHLKSSLMTNKFSAAFVGSPSIPLIDNAALSGGTSEGTEQGKWEDPVWLLPEIFDAFESYEVYYSKLPISQLPPLAVAVQSQVNGTE</sequence>
<evidence type="ECO:0000313" key="2">
    <source>
        <dbReference type="Proteomes" id="UP000518752"/>
    </source>
</evidence>
<reference evidence="1 2" key="1">
    <citation type="journal article" date="2020" name="ISME J.">
        <title>Uncovering the hidden diversity of litter-decomposition mechanisms in mushroom-forming fungi.</title>
        <authorList>
            <person name="Floudas D."/>
            <person name="Bentzer J."/>
            <person name="Ahren D."/>
            <person name="Johansson T."/>
            <person name="Persson P."/>
            <person name="Tunlid A."/>
        </authorList>
    </citation>
    <scope>NUCLEOTIDE SEQUENCE [LARGE SCALE GENOMIC DNA]</scope>
    <source>
        <strain evidence="1 2">CBS 406.79</strain>
    </source>
</reference>
<protein>
    <submittedName>
        <fullName evidence="1">Uncharacterized protein</fullName>
    </submittedName>
</protein>